<dbReference type="PANTHER" id="PTHR33841">
    <property type="entry name" value="DNA METHYLTRANSFERASE YEEA-RELATED"/>
    <property type="match status" value="1"/>
</dbReference>
<evidence type="ECO:0000256" key="4">
    <source>
        <dbReference type="ARBA" id="ARBA00022691"/>
    </source>
</evidence>
<dbReference type="Proteomes" id="UP001235712">
    <property type="component" value="Unassembled WGS sequence"/>
</dbReference>
<feature type="domain" description="Type II methyltransferase M.TaqI-like" evidence="6">
    <location>
        <begin position="607"/>
        <end position="937"/>
    </location>
</feature>
<dbReference type="Pfam" id="PF07669">
    <property type="entry name" value="Eco57I"/>
    <property type="match status" value="1"/>
</dbReference>
<sequence>MSTSGALLIGEDWISEHYFTTDAKSQSFLAKTLEQRKQWDDADVATVRTRFTAARSGLEKQLAAVTLEQDDENLAGLYEQLRQILGYGEGLTLHRTGPVLLVATPGITGAPLAIIEAKAVSDVADLLDKEAKSLLTSYDVDDKEQIHSVARLLSALFNSTDAPTFALVMAGPWLMITDAERWPEGRYLAVNLQLVCERNHDRRGGEIDRALACLSADSLAPDADGEIWWTGVLADSVKHTVGVSQDLREGVRLSIEIIANEVVRRRAAQGLEPLPKDQAQVLAVQSLRFLYRILFLLWAEASPELGVLPVGAAEYEQGYGVDRLRELVLVDLATPHAQQGTHLYSSLGVLFRLVDQGSASRTQPMDDEPGSSDGLTFRSLRADLFSPKATAHIDQVGLGNNAVQDVLRHLLLSKETRGRDRGFISYAQLGINQLGAVYEGLMSYTGFFAEEDLFEVAKNGDAGKGSWVVPVARADGISQNDFVRMTDPVTGESTPVRHNRGTFVYRLAGRDRQQSASYYTPEVLTRFTVGQALAELLDQNGETTPACDILNLTVCEPALGSGAFAIEAVSQLADEYLKRRQNELGTRIDPDEYPRRLQEVKAYLALHQVYGVDLNATAVELAEISLWLGTMTPALDAPWFGLHLRRGNSLIGVRRAVFHRSQITDKSCLKDVPGDVPLADLDAGINGRVHHFLLPAEGWGAAIDAKEAKPLAPEALQRLREWRRSILSKPTKVQTNALIDLAERVESLWGITLSRLQIAEAEIRRSIPVWGADNLAVGGHIQREEIERTLAEPKGAYQRLRRIMDAWCALWFWPLTDTLTTAEDGTRIHPPTLAEWIEAGQMLLGRHAGKKKTATGQDRLDTGNTWAELGTTEDLDLGLASAATIEATLAKHSWLKVCEQIASQQGFFHWELDFAPVFARGGFDLQLGNPPWVRPRSDVDALLAEGDPWWQLENKPSEEARKERRPGTLALNGIQNLVIDGTADVAATAAFVGSVQHFPHLAGLQPDLYRCFMEQTWRHVSARGAIVLISLESHFTDEKAGGLRAATYERLRRHWHFVNELRLFDIEDHKHYGIAVYGPPSEVRFTQASWLYHPDTAVRSFAHDGSGPEPGLKDPDGNWDLRPHRNRLVIVTPEVLKTWHEVLEVPEVPVLRSRMVYAVNRATSDVLGKLSEAERVGALGLQFSSGWHEKNDRTKGYFVSEWGRPLSWDDVILQGPHLFVSTPMYKSPNETMLHNQDWSATDFEALASDAIPVTSYKPAGDRAAYDARYTHWTLPDGDTTPARDHYRVAWRYMAPNTGERTLAPCLLPPGPAHIHGVATAGNGSIELATLATTQGVLSSLLADFSIRTAPKATISAPSINRLSLPADIPPNLADWITHRSLRLNCVTEAFGEMWEASANSTFSADAWTAPASYGLTADLADVPTTWTPNVPLRIAADRRQAQLEIDALVALMLGVTADELCTIYRTQFPVLYGYDRNRDHYDANGRLVPNSVLALWRKKGDAISLDGCTATNQAGNTYVYELPFVTLDREHDMRVAYVEFERRLAEPGAGAGA</sequence>
<dbReference type="RefSeq" id="WP_307249093.1">
    <property type="nucleotide sequence ID" value="NZ_JAUSQZ010000001.1"/>
</dbReference>
<gene>
    <name evidence="7" type="ORF">J2S57_005921</name>
</gene>
<dbReference type="EMBL" id="JAUSQZ010000001">
    <property type="protein sequence ID" value="MDP9830172.1"/>
    <property type="molecule type" value="Genomic_DNA"/>
</dbReference>
<evidence type="ECO:0000256" key="3">
    <source>
        <dbReference type="ARBA" id="ARBA00022679"/>
    </source>
</evidence>
<name>A0ABT9PBU3_9ACTN</name>
<organism evidence="7 8">
    <name type="scientific">Kineosporia succinea</name>
    <dbReference type="NCBI Taxonomy" id="84632"/>
    <lineage>
        <taxon>Bacteria</taxon>
        <taxon>Bacillati</taxon>
        <taxon>Actinomycetota</taxon>
        <taxon>Actinomycetes</taxon>
        <taxon>Kineosporiales</taxon>
        <taxon>Kineosporiaceae</taxon>
        <taxon>Kineosporia</taxon>
    </lineage>
</organism>
<proteinExistence type="predicted"/>
<accession>A0ABT9PBU3</accession>
<dbReference type="Gene3D" id="3.40.50.150">
    <property type="entry name" value="Vaccinia Virus protein VP39"/>
    <property type="match status" value="2"/>
</dbReference>
<dbReference type="EC" id="2.1.1.72" evidence="1"/>
<evidence type="ECO:0000313" key="7">
    <source>
        <dbReference type="EMBL" id="MDP9830172.1"/>
    </source>
</evidence>
<keyword evidence="4" id="KW-0949">S-adenosyl-L-methionine</keyword>
<dbReference type="InterPro" id="IPR011639">
    <property type="entry name" value="MethylTrfase_TaqI-like_dom"/>
</dbReference>
<protein>
    <recommendedName>
        <fullName evidence="1">site-specific DNA-methyltransferase (adenine-specific)</fullName>
        <ecNumber evidence="1">2.1.1.72</ecNumber>
    </recommendedName>
</protein>
<keyword evidence="8" id="KW-1185">Reference proteome</keyword>
<dbReference type="InterPro" id="IPR050953">
    <property type="entry name" value="N4_N6_ade-DNA_methylase"/>
</dbReference>
<evidence type="ECO:0000313" key="8">
    <source>
        <dbReference type="Proteomes" id="UP001235712"/>
    </source>
</evidence>
<evidence type="ECO:0000256" key="2">
    <source>
        <dbReference type="ARBA" id="ARBA00022603"/>
    </source>
</evidence>
<comment type="caution">
    <text evidence="7">The sequence shown here is derived from an EMBL/GenBank/DDBJ whole genome shotgun (WGS) entry which is preliminary data.</text>
</comment>
<dbReference type="InterPro" id="IPR029063">
    <property type="entry name" value="SAM-dependent_MTases_sf"/>
</dbReference>
<evidence type="ECO:0000259" key="6">
    <source>
        <dbReference type="Pfam" id="PF07669"/>
    </source>
</evidence>
<evidence type="ECO:0000256" key="5">
    <source>
        <dbReference type="ARBA" id="ARBA00047942"/>
    </source>
</evidence>
<keyword evidence="3" id="KW-0808">Transferase</keyword>
<keyword evidence="2" id="KW-0489">Methyltransferase</keyword>
<dbReference type="PANTHER" id="PTHR33841:SF1">
    <property type="entry name" value="DNA METHYLTRANSFERASE A"/>
    <property type="match status" value="1"/>
</dbReference>
<dbReference type="SUPFAM" id="SSF53335">
    <property type="entry name" value="S-adenosyl-L-methionine-dependent methyltransferases"/>
    <property type="match status" value="1"/>
</dbReference>
<comment type="catalytic activity">
    <reaction evidence="5">
        <text>a 2'-deoxyadenosine in DNA + S-adenosyl-L-methionine = an N(6)-methyl-2'-deoxyadenosine in DNA + S-adenosyl-L-homocysteine + H(+)</text>
        <dbReference type="Rhea" id="RHEA:15197"/>
        <dbReference type="Rhea" id="RHEA-COMP:12418"/>
        <dbReference type="Rhea" id="RHEA-COMP:12419"/>
        <dbReference type="ChEBI" id="CHEBI:15378"/>
        <dbReference type="ChEBI" id="CHEBI:57856"/>
        <dbReference type="ChEBI" id="CHEBI:59789"/>
        <dbReference type="ChEBI" id="CHEBI:90615"/>
        <dbReference type="ChEBI" id="CHEBI:90616"/>
        <dbReference type="EC" id="2.1.1.72"/>
    </reaction>
</comment>
<reference evidence="7 8" key="1">
    <citation type="submission" date="2023-07" db="EMBL/GenBank/DDBJ databases">
        <title>Sequencing the genomes of 1000 actinobacteria strains.</title>
        <authorList>
            <person name="Klenk H.-P."/>
        </authorList>
    </citation>
    <scope>NUCLEOTIDE SEQUENCE [LARGE SCALE GENOMIC DNA]</scope>
    <source>
        <strain evidence="7 8">DSM 44388</strain>
    </source>
</reference>
<evidence type="ECO:0000256" key="1">
    <source>
        <dbReference type="ARBA" id="ARBA00011900"/>
    </source>
</evidence>